<dbReference type="CDD" id="cd06359">
    <property type="entry name" value="PBP1_Nba-like"/>
    <property type="match status" value="1"/>
</dbReference>
<dbReference type="OrthoDB" id="8522748at2"/>
<evidence type="ECO:0000313" key="5">
    <source>
        <dbReference type="EMBL" id="QEI05778.1"/>
    </source>
</evidence>
<organism evidence="5 6">
    <name type="scientific">Pigmentiphaga aceris</name>
    <dbReference type="NCBI Taxonomy" id="1940612"/>
    <lineage>
        <taxon>Bacteria</taxon>
        <taxon>Pseudomonadati</taxon>
        <taxon>Pseudomonadota</taxon>
        <taxon>Betaproteobacteria</taxon>
        <taxon>Burkholderiales</taxon>
        <taxon>Alcaligenaceae</taxon>
        <taxon>Pigmentiphaga</taxon>
    </lineage>
</organism>
<gene>
    <name evidence="5" type="ORF">FXN63_07890</name>
</gene>
<dbReference type="KEGG" id="pacr:FXN63_07890"/>
<dbReference type="SUPFAM" id="SSF53822">
    <property type="entry name" value="Periplasmic binding protein-like I"/>
    <property type="match status" value="1"/>
</dbReference>
<evidence type="ECO:0000256" key="3">
    <source>
        <dbReference type="SAM" id="SignalP"/>
    </source>
</evidence>
<comment type="similarity">
    <text evidence="1">Belongs to the leucine-binding protein family.</text>
</comment>
<dbReference type="Proteomes" id="UP000325161">
    <property type="component" value="Chromosome"/>
</dbReference>
<accession>A0A5C0AU03</accession>
<dbReference type="AlphaFoldDB" id="A0A5C0AU03"/>
<dbReference type="RefSeq" id="WP_148814161.1">
    <property type="nucleotide sequence ID" value="NZ_CP043046.1"/>
</dbReference>
<keyword evidence="2 3" id="KW-0732">Signal</keyword>
<feature type="signal peptide" evidence="3">
    <location>
        <begin position="1"/>
        <end position="24"/>
    </location>
</feature>
<sequence>MMAKNSLFAALALSVLATAPAAHAADPVKIGFITTLSTPAGYLGADQRDAFLLAMGEEGGKLGGVPVELVVEDDGLKPASGKQAADRMLQSGIKLFSGITFSNVLGAVAPGVLAADAFYVSTNAGPSTFAGKECNKNYFVASYQNDAFHSAGGQAANELGYKKVVLLAPNYQAGRDALEGFKRTFKGTVEAEIYTKLDQNDFSVEMARIRSLAPDAVYQFHPGGAGITFVKQYNNAGLSKTVPLLMPGFSLDTRMIEATGNAGDRAYLTGIWSPETDTPASKAFVAAFRKAYNRTPTLYAQQAYDAAKLIGSGLKAVNGDLTKADAFRAALKKADFKSIRGDFKFGNNNHPIQNYYLMQLQRSEGGAGPLVPVVVRQVLKDDQDVYAKACAL</sequence>
<dbReference type="Gene3D" id="3.40.50.2300">
    <property type="match status" value="2"/>
</dbReference>
<evidence type="ECO:0000313" key="6">
    <source>
        <dbReference type="Proteomes" id="UP000325161"/>
    </source>
</evidence>
<proteinExistence type="inferred from homology"/>
<reference evidence="5 6" key="1">
    <citation type="submission" date="2019-08" db="EMBL/GenBank/DDBJ databases">
        <title>Amphibian skin-associated Pigmentiphaga: genome sequence and occurrence across geography and hosts.</title>
        <authorList>
            <person name="Bletz M.C."/>
            <person name="Bunk B."/>
            <person name="Sproeer C."/>
            <person name="Biwer P."/>
            <person name="Reiter S."/>
            <person name="Rabemananjara F.C.E."/>
            <person name="Schulz S."/>
            <person name="Overmann J."/>
            <person name="Vences M."/>
        </authorList>
    </citation>
    <scope>NUCLEOTIDE SEQUENCE [LARGE SCALE GENOMIC DNA]</scope>
    <source>
        <strain evidence="5 6">Mada1488</strain>
    </source>
</reference>
<keyword evidence="6" id="KW-1185">Reference proteome</keyword>
<evidence type="ECO:0000256" key="1">
    <source>
        <dbReference type="ARBA" id="ARBA00010062"/>
    </source>
</evidence>
<evidence type="ECO:0000259" key="4">
    <source>
        <dbReference type="Pfam" id="PF13458"/>
    </source>
</evidence>
<dbReference type="EMBL" id="CP043046">
    <property type="protein sequence ID" value="QEI05778.1"/>
    <property type="molecule type" value="Genomic_DNA"/>
</dbReference>
<feature type="domain" description="Leucine-binding protein" evidence="4">
    <location>
        <begin position="27"/>
        <end position="361"/>
    </location>
</feature>
<dbReference type="InterPro" id="IPR028082">
    <property type="entry name" value="Peripla_BP_I"/>
</dbReference>
<dbReference type="InterPro" id="IPR051010">
    <property type="entry name" value="BCAA_transport"/>
</dbReference>
<evidence type="ECO:0000256" key="2">
    <source>
        <dbReference type="ARBA" id="ARBA00022729"/>
    </source>
</evidence>
<name>A0A5C0AU03_9BURK</name>
<dbReference type="InterPro" id="IPR028081">
    <property type="entry name" value="Leu-bd"/>
</dbReference>
<dbReference type="Pfam" id="PF13458">
    <property type="entry name" value="Peripla_BP_6"/>
    <property type="match status" value="1"/>
</dbReference>
<feature type="chain" id="PRO_5022765214" evidence="3">
    <location>
        <begin position="25"/>
        <end position="392"/>
    </location>
</feature>
<protein>
    <submittedName>
        <fullName evidence="5">ABC transporter substrate-binding protein</fullName>
    </submittedName>
</protein>
<dbReference type="PANTHER" id="PTHR30483:SF6">
    <property type="entry name" value="PERIPLASMIC BINDING PROTEIN OF ABC TRANSPORTER FOR NATURAL AMINO ACIDS"/>
    <property type="match status" value="1"/>
</dbReference>
<dbReference type="PANTHER" id="PTHR30483">
    <property type="entry name" value="LEUCINE-SPECIFIC-BINDING PROTEIN"/>
    <property type="match status" value="1"/>
</dbReference>